<dbReference type="Pfam" id="PF08242">
    <property type="entry name" value="Methyltransf_12"/>
    <property type="match status" value="1"/>
</dbReference>
<dbReference type="InterPro" id="IPR029063">
    <property type="entry name" value="SAM-dependent_MTases_sf"/>
</dbReference>
<dbReference type="PANTHER" id="PTHR43667:SF2">
    <property type="entry name" value="FATTY ACID C-METHYL TRANSFERASE"/>
    <property type="match status" value="1"/>
</dbReference>
<gene>
    <name evidence="2" type="primary">rphI</name>
</gene>
<feature type="domain" description="Methyltransferase type 12" evidence="1">
    <location>
        <begin position="192"/>
        <end position="290"/>
    </location>
</feature>
<dbReference type="Gene3D" id="1.10.10.10">
    <property type="entry name" value="Winged helix-like DNA-binding domain superfamily/Winged helix DNA-binding domain"/>
    <property type="match status" value="1"/>
</dbReference>
<dbReference type="InterPro" id="IPR036388">
    <property type="entry name" value="WH-like_DNA-bd_sf"/>
</dbReference>
<dbReference type="PANTHER" id="PTHR43667">
    <property type="entry name" value="CYCLOPROPANE-FATTY-ACYL-PHOSPHOLIPID SYNTHASE"/>
    <property type="match status" value="1"/>
</dbReference>
<name>B6VRR4_STRGD</name>
<dbReference type="AlphaFoldDB" id="B6VRR4"/>
<dbReference type="InterPro" id="IPR013217">
    <property type="entry name" value="Methyltransf_12"/>
</dbReference>
<dbReference type="SUPFAM" id="SSF53335">
    <property type="entry name" value="S-adenosyl-L-methionine-dependent methyltransferases"/>
    <property type="match status" value="1"/>
</dbReference>
<dbReference type="EMBL" id="AB469822">
    <property type="protein sequence ID" value="BAG84254.1"/>
    <property type="molecule type" value="Genomic_DNA"/>
</dbReference>
<sequence>MDTMTPPDGVARRRAKRVANAAGVARIAASPQVPLLLMMSRRLITPVYRAAFLVAASSSGLLRLLDHRPCDADSLAGKMEIRDVRLLRLWLDAGVRLGVLDQRFDGCYKPGSRAAKMLAKVRHDAAAAALEEVLRYHVPALLNAPSMLREGRRFSLADQDGTVIARSTQVVTPLVHEAITHSVPRTGPVRLLEIGCGSGVHVRHAASLNPHLTALAVDLQAEVAKQCAENIEDWGLADRVEVTQGDLRTLDLEPQFDLVTMHNNIYYFAEDERVEALRRARELLTPGGRLLVTTACQGGHLSLDMLNLWLECADFGGPLPKERELLEQLREAGFADASAAKIVPGEEFRAFSGTNTDLAQQD</sequence>
<keyword evidence="2" id="KW-0808">Transferase</keyword>
<evidence type="ECO:0000259" key="1">
    <source>
        <dbReference type="Pfam" id="PF08242"/>
    </source>
</evidence>
<protein>
    <submittedName>
        <fullName evidence="2">Putative O-methyltransferase</fullName>
    </submittedName>
</protein>
<dbReference type="Gene3D" id="3.40.50.150">
    <property type="entry name" value="Vaccinia Virus protein VP39"/>
    <property type="match status" value="1"/>
</dbReference>
<reference evidence="2" key="1">
    <citation type="journal article" date="2009" name="J. Antibiot.">
        <title>Prodigiosin biosynthesis gene cluster in the roseophilin producer Streptomyces griseoviridis.</title>
        <authorList>
            <person name="Kawasaki T."/>
            <person name="Sakurai F."/>
            <person name="Nagatsuka S."/>
            <person name="Hayakawa Y."/>
        </authorList>
    </citation>
    <scope>NUCLEOTIDE SEQUENCE</scope>
    <source>
        <strain evidence="2">2464-S5</strain>
    </source>
</reference>
<organism evidence="2">
    <name type="scientific">Streptomyces griseoviridis</name>
    <dbReference type="NCBI Taxonomy" id="45398"/>
    <lineage>
        <taxon>Bacteria</taxon>
        <taxon>Bacillati</taxon>
        <taxon>Actinomycetota</taxon>
        <taxon>Actinomycetes</taxon>
        <taxon>Kitasatosporales</taxon>
        <taxon>Streptomycetaceae</taxon>
        <taxon>Streptomyces</taxon>
    </lineage>
</organism>
<proteinExistence type="predicted"/>
<keyword evidence="2" id="KW-0489">Methyltransferase</keyword>
<dbReference type="GO" id="GO:0032259">
    <property type="term" value="P:methylation"/>
    <property type="evidence" value="ECO:0007669"/>
    <property type="project" value="UniProtKB-KW"/>
</dbReference>
<dbReference type="InterPro" id="IPR050723">
    <property type="entry name" value="CFA/CMAS"/>
</dbReference>
<accession>B6VRR4</accession>
<evidence type="ECO:0000313" key="2">
    <source>
        <dbReference type="EMBL" id="BAG84254.1"/>
    </source>
</evidence>
<dbReference type="GO" id="GO:0008168">
    <property type="term" value="F:methyltransferase activity"/>
    <property type="evidence" value="ECO:0007669"/>
    <property type="project" value="UniProtKB-KW"/>
</dbReference>
<dbReference type="CDD" id="cd02440">
    <property type="entry name" value="AdoMet_MTases"/>
    <property type="match status" value="1"/>
</dbReference>